<dbReference type="STRING" id="77586.A0A0D9V3N9"/>
<feature type="compositionally biased region" description="Basic and acidic residues" evidence="1">
    <location>
        <begin position="470"/>
        <end position="484"/>
    </location>
</feature>
<evidence type="ECO:0000256" key="1">
    <source>
        <dbReference type="SAM" id="MobiDB-lite"/>
    </source>
</evidence>
<dbReference type="Proteomes" id="UP000032180">
    <property type="component" value="Chromosome 1"/>
</dbReference>
<feature type="compositionally biased region" description="Basic and acidic residues" evidence="1">
    <location>
        <begin position="680"/>
        <end position="710"/>
    </location>
</feature>
<feature type="region of interest" description="Disordered" evidence="1">
    <location>
        <begin position="824"/>
        <end position="921"/>
    </location>
</feature>
<protein>
    <submittedName>
        <fullName evidence="2">Uncharacterized protein</fullName>
    </submittedName>
</protein>
<feature type="region of interest" description="Disordered" evidence="1">
    <location>
        <begin position="1"/>
        <end position="744"/>
    </location>
</feature>
<feature type="compositionally biased region" description="Basic and acidic residues" evidence="1">
    <location>
        <begin position="615"/>
        <end position="646"/>
    </location>
</feature>
<reference evidence="2 3" key="1">
    <citation type="submission" date="2012-08" db="EMBL/GenBank/DDBJ databases">
        <title>Oryza genome evolution.</title>
        <authorList>
            <person name="Wing R.A."/>
        </authorList>
    </citation>
    <scope>NUCLEOTIDE SEQUENCE</scope>
</reference>
<reference evidence="3" key="2">
    <citation type="submission" date="2013-12" db="EMBL/GenBank/DDBJ databases">
        <authorList>
            <person name="Yu Y."/>
            <person name="Lee S."/>
            <person name="de Baynast K."/>
            <person name="Wissotski M."/>
            <person name="Liu L."/>
            <person name="Talag J."/>
            <person name="Goicoechea J."/>
            <person name="Angelova A."/>
            <person name="Jetty R."/>
            <person name="Kudrna D."/>
            <person name="Golser W."/>
            <person name="Rivera L."/>
            <person name="Zhang J."/>
            <person name="Wing R."/>
        </authorList>
    </citation>
    <scope>NUCLEOTIDE SEQUENCE</scope>
</reference>
<feature type="compositionally biased region" description="Basic and acidic residues" evidence="1">
    <location>
        <begin position="582"/>
        <end position="601"/>
    </location>
</feature>
<dbReference type="EnsemblPlants" id="LPERR01G21440.1">
    <property type="protein sequence ID" value="LPERR01G21440.1"/>
    <property type="gene ID" value="LPERR01G21440"/>
</dbReference>
<feature type="compositionally biased region" description="Basic and acidic residues" evidence="1">
    <location>
        <begin position="34"/>
        <end position="53"/>
    </location>
</feature>
<accession>A0A0D9V3N9</accession>
<feature type="compositionally biased region" description="Basic and acidic residues" evidence="1">
    <location>
        <begin position="280"/>
        <end position="343"/>
    </location>
</feature>
<organism evidence="2 3">
    <name type="scientific">Leersia perrieri</name>
    <dbReference type="NCBI Taxonomy" id="77586"/>
    <lineage>
        <taxon>Eukaryota</taxon>
        <taxon>Viridiplantae</taxon>
        <taxon>Streptophyta</taxon>
        <taxon>Embryophyta</taxon>
        <taxon>Tracheophyta</taxon>
        <taxon>Spermatophyta</taxon>
        <taxon>Magnoliopsida</taxon>
        <taxon>Liliopsida</taxon>
        <taxon>Poales</taxon>
        <taxon>Poaceae</taxon>
        <taxon>BOP clade</taxon>
        <taxon>Oryzoideae</taxon>
        <taxon>Oryzeae</taxon>
        <taxon>Oryzinae</taxon>
        <taxon>Leersia</taxon>
    </lineage>
</organism>
<dbReference type="eggNOG" id="KOG2217">
    <property type="taxonomic scope" value="Eukaryota"/>
</dbReference>
<feature type="compositionally biased region" description="Basic and acidic residues" evidence="1">
    <location>
        <begin position="515"/>
        <end position="571"/>
    </location>
</feature>
<feature type="compositionally biased region" description="Basic and acidic residues" evidence="1">
    <location>
        <begin position="113"/>
        <end position="272"/>
    </location>
</feature>
<keyword evidence="3" id="KW-1185">Reference proteome</keyword>
<dbReference type="PANTHER" id="PTHR34837">
    <property type="entry name" value="OS05G0595500 PROTEIN"/>
    <property type="match status" value="1"/>
</dbReference>
<proteinExistence type="predicted"/>
<feature type="compositionally biased region" description="Acidic residues" evidence="1">
    <location>
        <begin position="1253"/>
        <end position="1264"/>
    </location>
</feature>
<feature type="compositionally biased region" description="Basic residues" evidence="1">
    <location>
        <begin position="1"/>
        <end position="16"/>
    </location>
</feature>
<feature type="compositionally biased region" description="Polar residues" evidence="1">
    <location>
        <begin position="871"/>
        <end position="882"/>
    </location>
</feature>
<feature type="region of interest" description="Disordered" evidence="1">
    <location>
        <begin position="1219"/>
        <end position="1271"/>
    </location>
</feature>
<sequence>MPRSSRHRSHRSHRRGGSAERSESEGEEAGGAGAREEAAAARVSRDPEPERRRSSSGKEVVSSGNGYAEHGRKRKDRVEEMVVDVVTDRWNSGVCEDHLVEKRSKGDVFGPADVDKLAEKSKGSGDESKRSSRRMVSMDDRAEEVVSKSDSGKRRSDKDLGRRDSSGQYRDDRDRERERDREKEREREKEKEWDRQKERERERGRDREREREREKERERERERERDKERDRERDKERERERDRERERERQKDREREKKEYDSKHERYDDGSAKKNVSKASRAEDDGYSYKREIEINVSTAKEKYSNTEKDLDRHNRRKDVSEDKEKWPTDNRDSDDRKTLSRHDHSKVRSSKEQRFDDEKYKEKYKDDYEKDKRQQDDKYLDERLTRDYQSDRADYKSAKDGHRTSENHYRKDVVQDGDHCDDYGSRYKENRGRKRPPEENDDQYDLKPSSAREQRGSVDKSSGSGRLDSLVERARSDHRHPENVDSSPSKIHPRSSPGPNTYHEKDQNWNGSKLTDHAKREIPYDERNIRPRTSSGRERTPASRLRDRDADNWPSERLKQKDDLQPREMQLEISSSSQYDRTPRKDTHPSPKNLSERSPTEQRFSGRLSAGRNIDNKAERSGLTKYRDRDGDLSLERSGHQDRTPAKAPYREPTPSSSSRGGHFSGTSPNHPLPPPPRHRSDDSSFMGSHDDDRRPQSGERRFHQKRNDMNSGRGHGHAWNNPPSWPSPVPNGFVPMQHGAPGFHPPVHQFPAPPMFNLRPQMKLNQPGVSYPMHDSVDRFSTHMRPFGWPNPLDESCPPHLQVWNGGSGVFATEPYMYGRQEWDPNRQHSVSRGWESTGDALKGQNELHEPEPPVTKKEPDSSAKPASETPSGQYNLNTRIEQKDIDQTSEKNGLKDDMKSSFRNLGAPSGAPLMSSMPSNNGTAIFSKSYLSRISVSQDLVESELYKRCISLVGDMGIANSPQVVQTGLVQNNGSFVNLTRKLGTRTMGSLNRALALHKNQTSKTVSSAGSIFETEGKMSLLLEDNHDDKEMMDHTASKELLVDNSEPPLVADTMEEGLPLKQEPDGGTRMTIPLESTEPGNMEAPPAIIEPDEGTEEVMAPKVAEPDVNIEEVAPPTIIQPDEDIEEVKPEKGIEEVVPAEPEKDMEDVAPQEIVEPAKDGMDEVEPPAIAVPAVGLGNGVPEVNVERADNVQEKPPAIGDLCDGMEVMLPPVPETIQGKEDSPAGASSPEDQEIVSAMHAVIEKGMEGEADNLIDDNPGDGEVNASSFELDVTSGADDCEALVGSRVNLSRIPNSPESTH</sequence>
<feature type="compositionally biased region" description="Basic and acidic residues" evidence="1">
    <location>
        <begin position="883"/>
        <end position="903"/>
    </location>
</feature>
<evidence type="ECO:0000313" key="2">
    <source>
        <dbReference type="EnsemblPlants" id="LPERR01G21440.1"/>
    </source>
</evidence>
<feature type="compositionally biased region" description="Basic and acidic residues" evidence="1">
    <location>
        <begin position="848"/>
        <end position="864"/>
    </location>
</feature>
<evidence type="ECO:0000313" key="3">
    <source>
        <dbReference type="Proteomes" id="UP000032180"/>
    </source>
</evidence>
<feature type="compositionally biased region" description="Basic and acidic residues" evidence="1">
    <location>
        <begin position="350"/>
        <end position="439"/>
    </location>
</feature>
<dbReference type="PANTHER" id="PTHR34837:SF1">
    <property type="entry name" value="LOW PROTEIN: ZINC FINGER CCCH DOMAIN PROTEIN"/>
    <property type="match status" value="1"/>
</dbReference>
<name>A0A0D9V3N9_9ORYZ</name>
<dbReference type="Gramene" id="LPERR01G21440.1">
    <property type="protein sequence ID" value="LPERR01G21440.1"/>
    <property type="gene ID" value="LPERR01G21440"/>
</dbReference>
<dbReference type="HOGENOM" id="CLU_009545_0_0_1"/>
<reference evidence="2" key="3">
    <citation type="submission" date="2015-04" db="UniProtKB">
        <authorList>
            <consortium name="EnsemblPlants"/>
        </authorList>
    </citation>
    <scope>IDENTIFICATION</scope>
</reference>
<feature type="compositionally biased region" description="Basic and acidic residues" evidence="1">
    <location>
        <begin position="95"/>
        <end position="106"/>
    </location>
</feature>